<accession>A0AAD6ZLT1</accession>
<reference evidence="1" key="1">
    <citation type="submission" date="2023-03" db="EMBL/GenBank/DDBJ databases">
        <title>Massive genome expansion in bonnet fungi (Mycena s.s.) driven by repeated elements and novel gene families across ecological guilds.</title>
        <authorList>
            <consortium name="Lawrence Berkeley National Laboratory"/>
            <person name="Harder C.B."/>
            <person name="Miyauchi S."/>
            <person name="Viragh M."/>
            <person name="Kuo A."/>
            <person name="Thoen E."/>
            <person name="Andreopoulos B."/>
            <person name="Lu D."/>
            <person name="Skrede I."/>
            <person name="Drula E."/>
            <person name="Henrissat B."/>
            <person name="Morin E."/>
            <person name="Kohler A."/>
            <person name="Barry K."/>
            <person name="LaButti K."/>
            <person name="Morin E."/>
            <person name="Salamov A."/>
            <person name="Lipzen A."/>
            <person name="Mereny Z."/>
            <person name="Hegedus B."/>
            <person name="Baldrian P."/>
            <person name="Stursova M."/>
            <person name="Weitz H."/>
            <person name="Taylor A."/>
            <person name="Grigoriev I.V."/>
            <person name="Nagy L.G."/>
            <person name="Martin F."/>
            <person name="Kauserud H."/>
        </authorList>
    </citation>
    <scope>NUCLEOTIDE SEQUENCE</scope>
    <source>
        <strain evidence="1">CBHHK002</strain>
    </source>
</reference>
<evidence type="ECO:0000313" key="2">
    <source>
        <dbReference type="Proteomes" id="UP001218218"/>
    </source>
</evidence>
<comment type="caution">
    <text evidence="1">The sequence shown here is derived from an EMBL/GenBank/DDBJ whole genome shotgun (WGS) entry which is preliminary data.</text>
</comment>
<evidence type="ECO:0000313" key="1">
    <source>
        <dbReference type="EMBL" id="KAJ7328308.1"/>
    </source>
</evidence>
<name>A0AAD6ZLT1_9AGAR</name>
<dbReference type="Proteomes" id="UP001218218">
    <property type="component" value="Unassembled WGS sequence"/>
</dbReference>
<proteinExistence type="predicted"/>
<dbReference type="AlphaFoldDB" id="A0AAD6ZLT1"/>
<gene>
    <name evidence="1" type="ORF">DFH08DRAFT_709625</name>
</gene>
<keyword evidence="2" id="KW-1185">Reference proteome</keyword>
<protein>
    <submittedName>
        <fullName evidence="1">Uncharacterized protein</fullName>
    </submittedName>
</protein>
<organism evidence="1 2">
    <name type="scientific">Mycena albidolilacea</name>
    <dbReference type="NCBI Taxonomy" id="1033008"/>
    <lineage>
        <taxon>Eukaryota</taxon>
        <taxon>Fungi</taxon>
        <taxon>Dikarya</taxon>
        <taxon>Basidiomycota</taxon>
        <taxon>Agaricomycotina</taxon>
        <taxon>Agaricomycetes</taxon>
        <taxon>Agaricomycetidae</taxon>
        <taxon>Agaricales</taxon>
        <taxon>Marasmiineae</taxon>
        <taxon>Mycenaceae</taxon>
        <taxon>Mycena</taxon>
    </lineage>
</organism>
<dbReference type="EMBL" id="JARIHO010000039">
    <property type="protein sequence ID" value="KAJ7328308.1"/>
    <property type="molecule type" value="Genomic_DNA"/>
</dbReference>
<sequence length="176" mass="19410">MHWDLTKGGAYTVDARVMAHELVNAGCSQEKVGSIIQYVGQKAGHSVKKKMSHRTVQRVLMEGGVAARIQLAHEMADADGIALSTDATTVRGENYKSGHIMINKGTTYKMRIFSMTSTISHSSEAKLANIKFQINAISTLYKQSPLGQRPNSISKFMTLHVLSRPCTAIMQQMRRS</sequence>